<evidence type="ECO:0000313" key="2">
    <source>
        <dbReference type="Proteomes" id="UP001597451"/>
    </source>
</evidence>
<reference evidence="2" key="1">
    <citation type="journal article" date="2019" name="Int. J. Syst. Evol. Microbiol.">
        <title>The Global Catalogue of Microorganisms (GCM) 10K type strain sequencing project: providing services to taxonomists for standard genome sequencing and annotation.</title>
        <authorList>
            <consortium name="The Broad Institute Genomics Platform"/>
            <consortium name="The Broad Institute Genome Sequencing Center for Infectious Disease"/>
            <person name="Wu L."/>
            <person name="Ma J."/>
        </authorList>
    </citation>
    <scope>NUCLEOTIDE SEQUENCE [LARGE SCALE GENOMIC DNA]</scope>
    <source>
        <strain evidence="2">TISTR 1858</strain>
    </source>
</reference>
<proteinExistence type="predicted"/>
<dbReference type="Proteomes" id="UP001597451">
    <property type="component" value="Unassembled WGS sequence"/>
</dbReference>
<dbReference type="RefSeq" id="WP_379562456.1">
    <property type="nucleotide sequence ID" value="NZ_JBHUMX010000038.1"/>
</dbReference>
<organism evidence="1 2">
    <name type="scientific">Oceanobacillus kapialis</name>
    <dbReference type="NCBI Taxonomy" id="481353"/>
    <lineage>
        <taxon>Bacteria</taxon>
        <taxon>Bacillati</taxon>
        <taxon>Bacillota</taxon>
        <taxon>Bacilli</taxon>
        <taxon>Bacillales</taxon>
        <taxon>Bacillaceae</taxon>
        <taxon>Oceanobacillus</taxon>
    </lineage>
</organism>
<evidence type="ECO:0000313" key="1">
    <source>
        <dbReference type="EMBL" id="MFD2629665.1"/>
    </source>
</evidence>
<dbReference type="EMBL" id="JBHUMX010000038">
    <property type="protein sequence ID" value="MFD2629665.1"/>
    <property type="molecule type" value="Genomic_DNA"/>
</dbReference>
<sequence>MRKLLKISISVIMISGLLVGCGNSETNENKEEVKSKSAMKEQEVGAEQENQALLEWESSENFGEWITKSIEILEGNLDDPRIEQSGNDEGFTYYLKIEEIANLRDEMEVWAEGKAMGEDMSNLFMLNSLINHLQFSRTAHLGNNGEAIEAVELVEQWKPTDVEMRKAYEYTVQLFHDLDIAVNHDGKGEVYGVTHTLNGDKVSEMTKIWKGGGIPASKLEIGLFTYGEDGSSGYDSLESFIRDLSDKWAHDSHFRENQMDYSAEMQLVEQSLYDIAYFENEINELGLSELFGDLQQTAFEMVVNDNKEGDTELHDKLAAKYGTYLQAIIDEARRK</sequence>
<gene>
    <name evidence="1" type="ORF">ACFSUN_12830</name>
</gene>
<accession>A0ABW5Q295</accession>
<name>A0ABW5Q295_9BACI</name>
<comment type="caution">
    <text evidence="1">The sequence shown here is derived from an EMBL/GenBank/DDBJ whole genome shotgun (WGS) entry which is preliminary data.</text>
</comment>
<protein>
    <recommendedName>
        <fullName evidence="3">Lipoprotein</fullName>
    </recommendedName>
</protein>
<evidence type="ECO:0008006" key="3">
    <source>
        <dbReference type="Google" id="ProtNLM"/>
    </source>
</evidence>
<dbReference type="PROSITE" id="PS51257">
    <property type="entry name" value="PROKAR_LIPOPROTEIN"/>
    <property type="match status" value="1"/>
</dbReference>
<keyword evidence="2" id="KW-1185">Reference proteome</keyword>